<protein>
    <submittedName>
        <fullName evidence="1">Uncharacterized protein</fullName>
    </submittedName>
</protein>
<keyword evidence="2" id="KW-1185">Reference proteome</keyword>
<name>A0A4Y9ZFG5_9AGAM</name>
<dbReference type="AlphaFoldDB" id="A0A4Y9ZFG5"/>
<dbReference type="OrthoDB" id="2537141at2759"/>
<comment type="caution">
    <text evidence="1">The sequence shown here is derived from an EMBL/GenBank/DDBJ whole genome shotgun (WGS) entry which is preliminary data.</text>
</comment>
<proteinExistence type="predicted"/>
<dbReference type="Proteomes" id="UP000298327">
    <property type="component" value="Unassembled WGS sequence"/>
</dbReference>
<evidence type="ECO:0000313" key="1">
    <source>
        <dbReference type="EMBL" id="TFY72747.1"/>
    </source>
</evidence>
<gene>
    <name evidence="1" type="ORF">EVG20_g237</name>
</gene>
<reference evidence="1 2" key="1">
    <citation type="submission" date="2019-02" db="EMBL/GenBank/DDBJ databases">
        <title>Genome sequencing of the rare red list fungi Dentipellis fragilis.</title>
        <authorList>
            <person name="Buettner E."/>
            <person name="Kellner H."/>
        </authorList>
    </citation>
    <scope>NUCLEOTIDE SEQUENCE [LARGE SCALE GENOMIC DNA]</scope>
    <source>
        <strain evidence="1 2">DSM 105465</strain>
    </source>
</reference>
<accession>A0A4Y9ZFG5</accession>
<sequence length="242" mass="26986">MAPASQKENLNSTALGELKKDDIIRSFVDNQTRFLKTYAAEGRAFLSSWEWCESGKEREAPVGDVHRSSAFETPVLKPRTLEAPAMRPSKRVDPPVENVDSRLNQDWQMTVTMCRPCALIVECPIQIKCADHVSIPRATLVQPRAHIYDRADAALIQGIRNACKILWSSRSTRILHVGRRVAHLETQTGYACRVVSSKGCRRSDHRQGAAELRTRKAGSGLDEVPDGHDCDLVSLPCRIVSE</sequence>
<dbReference type="EMBL" id="SEOQ01000006">
    <property type="protein sequence ID" value="TFY72747.1"/>
    <property type="molecule type" value="Genomic_DNA"/>
</dbReference>
<evidence type="ECO:0000313" key="2">
    <source>
        <dbReference type="Proteomes" id="UP000298327"/>
    </source>
</evidence>
<organism evidence="1 2">
    <name type="scientific">Dentipellis fragilis</name>
    <dbReference type="NCBI Taxonomy" id="205917"/>
    <lineage>
        <taxon>Eukaryota</taxon>
        <taxon>Fungi</taxon>
        <taxon>Dikarya</taxon>
        <taxon>Basidiomycota</taxon>
        <taxon>Agaricomycotina</taxon>
        <taxon>Agaricomycetes</taxon>
        <taxon>Russulales</taxon>
        <taxon>Hericiaceae</taxon>
        <taxon>Dentipellis</taxon>
    </lineage>
</organism>